<feature type="compositionally biased region" description="Basic residues" evidence="1">
    <location>
        <begin position="335"/>
        <end position="347"/>
    </location>
</feature>
<protein>
    <submittedName>
        <fullName evidence="2">Uncharacterized protein</fullName>
    </submittedName>
</protein>
<gene>
    <name evidence="2" type="ORF">CYLTODRAFT_421742</name>
</gene>
<name>A0A0D7BCW1_9AGAR</name>
<feature type="region of interest" description="Disordered" evidence="1">
    <location>
        <begin position="162"/>
        <end position="347"/>
    </location>
</feature>
<accession>A0A0D7BCW1</accession>
<dbReference type="AlphaFoldDB" id="A0A0D7BCW1"/>
<dbReference type="Proteomes" id="UP000054007">
    <property type="component" value="Unassembled WGS sequence"/>
</dbReference>
<evidence type="ECO:0000256" key="1">
    <source>
        <dbReference type="SAM" id="MobiDB-lite"/>
    </source>
</evidence>
<feature type="compositionally biased region" description="Acidic residues" evidence="1">
    <location>
        <begin position="286"/>
        <end position="308"/>
    </location>
</feature>
<dbReference type="OrthoDB" id="3269067at2759"/>
<evidence type="ECO:0000313" key="3">
    <source>
        <dbReference type="Proteomes" id="UP000054007"/>
    </source>
</evidence>
<dbReference type="EMBL" id="KN880505">
    <property type="protein sequence ID" value="KIY68328.1"/>
    <property type="molecule type" value="Genomic_DNA"/>
</dbReference>
<feature type="region of interest" description="Disordered" evidence="1">
    <location>
        <begin position="67"/>
        <end position="93"/>
    </location>
</feature>
<organism evidence="2 3">
    <name type="scientific">Cylindrobasidium torrendii FP15055 ss-10</name>
    <dbReference type="NCBI Taxonomy" id="1314674"/>
    <lineage>
        <taxon>Eukaryota</taxon>
        <taxon>Fungi</taxon>
        <taxon>Dikarya</taxon>
        <taxon>Basidiomycota</taxon>
        <taxon>Agaricomycotina</taxon>
        <taxon>Agaricomycetes</taxon>
        <taxon>Agaricomycetidae</taxon>
        <taxon>Agaricales</taxon>
        <taxon>Marasmiineae</taxon>
        <taxon>Physalacriaceae</taxon>
        <taxon>Cylindrobasidium</taxon>
    </lineage>
</organism>
<reference evidence="2 3" key="1">
    <citation type="journal article" date="2015" name="Fungal Genet. Biol.">
        <title>Evolution of novel wood decay mechanisms in Agaricales revealed by the genome sequences of Fistulina hepatica and Cylindrobasidium torrendii.</title>
        <authorList>
            <person name="Floudas D."/>
            <person name="Held B.W."/>
            <person name="Riley R."/>
            <person name="Nagy L.G."/>
            <person name="Koehler G."/>
            <person name="Ransdell A.S."/>
            <person name="Younus H."/>
            <person name="Chow J."/>
            <person name="Chiniquy J."/>
            <person name="Lipzen A."/>
            <person name="Tritt A."/>
            <person name="Sun H."/>
            <person name="Haridas S."/>
            <person name="LaButti K."/>
            <person name="Ohm R.A."/>
            <person name="Kues U."/>
            <person name="Blanchette R.A."/>
            <person name="Grigoriev I.V."/>
            <person name="Minto R.E."/>
            <person name="Hibbett D.S."/>
        </authorList>
    </citation>
    <scope>NUCLEOTIDE SEQUENCE [LARGE SCALE GENOMIC DNA]</scope>
    <source>
        <strain evidence="2 3">FP15055 ss-10</strain>
    </source>
</reference>
<sequence>MAALAKAFASFSESSTSFQNSIAKVITDYERRAEEAVAERDKAREQRAEAKAAQEEAIEAQLDAIAQRDKARDERDDAMEAAHAAQEKAQDWRQKSKQQENMIAHQNDKITTQGETIASLKRDLSHWRSQANTWQDHFLRAQERCAELSSMLDDLAYDRGLEPPSLTLAPGNDPARASDPATSRTPTRKRPRQSEASATPATNGQTRFIRRVHATYEVKTESDDDGPLSIPPVATTNGNKTPRASTAPTTVKTPRQTLRTAPVAGPSGSRKTPLHTSSVKHRGSDSESEQEEADDDDESMLDEQDELDAFAATNHDPKKSGKRSASATRPPPQSAKKRKVATPGKQR</sequence>
<feature type="compositionally biased region" description="Polar residues" evidence="1">
    <location>
        <begin position="194"/>
        <end position="206"/>
    </location>
</feature>
<feature type="compositionally biased region" description="Polar residues" evidence="1">
    <location>
        <begin position="234"/>
        <end position="259"/>
    </location>
</feature>
<proteinExistence type="predicted"/>
<evidence type="ECO:0000313" key="2">
    <source>
        <dbReference type="EMBL" id="KIY68328.1"/>
    </source>
</evidence>
<keyword evidence="3" id="KW-1185">Reference proteome</keyword>